<keyword evidence="2" id="KW-0378">Hydrolase</keyword>
<gene>
    <name evidence="2" type="ORF">HNV11_00530</name>
</gene>
<feature type="domain" description="HNH nuclease" evidence="1">
    <location>
        <begin position="84"/>
        <end position="138"/>
    </location>
</feature>
<dbReference type="EMBL" id="CP053435">
    <property type="protein sequence ID" value="QJW87960.1"/>
    <property type="molecule type" value="Genomic_DNA"/>
</dbReference>
<sequence length="172" mass="19284">MARYIFDSSFEKRLIDVCVESNSMAKAALTLGMNYKTLCFHAKRLGCFKVNQSGKGVKKSAKLPVSMAAIFSGSHPTYQPHKIKKRLLKEGFKHYACELCGLSEWMSKPIPLELHHKNGIKSDNSLANLELLCPNCHALTDNYRAKNIKKLSARMETFAVEPLKFGETLSSD</sequence>
<evidence type="ECO:0000313" key="3">
    <source>
        <dbReference type="Proteomes" id="UP000502756"/>
    </source>
</evidence>
<evidence type="ECO:0000259" key="1">
    <source>
        <dbReference type="SMART" id="SM00507"/>
    </source>
</evidence>
<keyword evidence="2" id="KW-0255">Endonuclease</keyword>
<reference evidence="2 3" key="1">
    <citation type="submission" date="2020-05" db="EMBL/GenBank/DDBJ databases">
        <title>Genome sequencing of Spirosoma sp. TS118.</title>
        <authorList>
            <person name="Lee J.-H."/>
            <person name="Jeong S."/>
            <person name="Zhao L."/>
            <person name="Jung J.-H."/>
            <person name="Kim M.-K."/>
            <person name="Lim S."/>
        </authorList>
    </citation>
    <scope>NUCLEOTIDE SEQUENCE [LARGE SCALE GENOMIC DNA]</scope>
    <source>
        <strain evidence="2 3">TS118</strain>
    </source>
</reference>
<dbReference type="KEGG" id="stae:HNV11_00530"/>
<dbReference type="RefSeq" id="WP_171737793.1">
    <property type="nucleotide sequence ID" value="NZ_CP053435.1"/>
</dbReference>
<evidence type="ECO:0000313" key="2">
    <source>
        <dbReference type="EMBL" id="QJW87960.1"/>
    </source>
</evidence>
<accession>A0A6M5Y3K1</accession>
<protein>
    <submittedName>
        <fullName evidence="2">HNH endonuclease</fullName>
    </submittedName>
</protein>
<keyword evidence="2" id="KW-0540">Nuclease</keyword>
<dbReference type="CDD" id="cd00085">
    <property type="entry name" value="HNHc"/>
    <property type="match status" value="1"/>
</dbReference>
<dbReference type="AlphaFoldDB" id="A0A6M5Y3K1"/>
<proteinExistence type="predicted"/>
<dbReference type="SMART" id="SM00507">
    <property type="entry name" value="HNHc"/>
    <property type="match status" value="1"/>
</dbReference>
<organism evidence="2 3">
    <name type="scientific">Spirosoma taeanense</name>
    <dbReference type="NCBI Taxonomy" id="2735870"/>
    <lineage>
        <taxon>Bacteria</taxon>
        <taxon>Pseudomonadati</taxon>
        <taxon>Bacteroidota</taxon>
        <taxon>Cytophagia</taxon>
        <taxon>Cytophagales</taxon>
        <taxon>Cytophagaceae</taxon>
        <taxon>Spirosoma</taxon>
    </lineage>
</organism>
<dbReference type="Proteomes" id="UP000502756">
    <property type="component" value="Chromosome"/>
</dbReference>
<name>A0A6M5Y3K1_9BACT</name>
<dbReference type="InterPro" id="IPR003615">
    <property type="entry name" value="HNH_nuc"/>
</dbReference>
<keyword evidence="3" id="KW-1185">Reference proteome</keyword>
<dbReference type="GO" id="GO:0004519">
    <property type="term" value="F:endonuclease activity"/>
    <property type="evidence" value="ECO:0007669"/>
    <property type="project" value="UniProtKB-KW"/>
</dbReference>